<feature type="coiled-coil region" evidence="1">
    <location>
        <begin position="16"/>
        <end position="47"/>
    </location>
</feature>
<dbReference type="Proteomes" id="UP000298138">
    <property type="component" value="Unassembled WGS sequence"/>
</dbReference>
<evidence type="ECO:0000256" key="1">
    <source>
        <dbReference type="SAM" id="Coils"/>
    </source>
</evidence>
<protein>
    <submittedName>
        <fullName evidence="2">Uncharacterized protein</fullName>
    </submittedName>
</protein>
<reference evidence="2 3" key="1">
    <citation type="submission" date="2019-04" db="EMBL/GenBank/DDBJ databases">
        <title>Comparative genomics and transcriptomics to analyze fruiting body development in filamentous ascomycetes.</title>
        <authorList>
            <consortium name="DOE Joint Genome Institute"/>
            <person name="Lutkenhaus R."/>
            <person name="Traeger S."/>
            <person name="Breuer J."/>
            <person name="Kuo A."/>
            <person name="Lipzen A."/>
            <person name="Pangilinan J."/>
            <person name="Dilworth D."/>
            <person name="Sandor L."/>
            <person name="Poggeler S."/>
            <person name="Barry K."/>
            <person name="Grigoriev I.V."/>
            <person name="Nowrousian M."/>
        </authorList>
    </citation>
    <scope>NUCLEOTIDE SEQUENCE [LARGE SCALE GENOMIC DNA]</scope>
    <source>
        <strain evidence="2 3">CBS 389.68</strain>
    </source>
</reference>
<accession>A0A4S2MTH6</accession>
<organism evidence="2 3">
    <name type="scientific">Ascodesmis nigricans</name>
    <dbReference type="NCBI Taxonomy" id="341454"/>
    <lineage>
        <taxon>Eukaryota</taxon>
        <taxon>Fungi</taxon>
        <taxon>Dikarya</taxon>
        <taxon>Ascomycota</taxon>
        <taxon>Pezizomycotina</taxon>
        <taxon>Pezizomycetes</taxon>
        <taxon>Pezizales</taxon>
        <taxon>Ascodesmidaceae</taxon>
        <taxon>Ascodesmis</taxon>
    </lineage>
</organism>
<sequence length="170" mass="19257">MRKTKADTASYVDRFNENVRKNEAEAVAELKATMDELNSIYEQKNTEILSIRDDISRTANIEDHALYRAQLQIFRNAERLMGLTDPLLGMIDFALKTSLKLGEDWPQNVKDAVTIISMAKEDVQKTITKQLSSDTKVNSESLGWGQAVKITNRSMRSVLRHLPTTEADLI</sequence>
<gene>
    <name evidence="2" type="ORF">EX30DRAFT_342125</name>
</gene>
<dbReference type="EMBL" id="ML220129">
    <property type="protein sequence ID" value="TGZ79783.1"/>
    <property type="molecule type" value="Genomic_DNA"/>
</dbReference>
<proteinExistence type="predicted"/>
<keyword evidence="1" id="KW-0175">Coiled coil</keyword>
<evidence type="ECO:0000313" key="2">
    <source>
        <dbReference type="EMBL" id="TGZ79783.1"/>
    </source>
</evidence>
<evidence type="ECO:0000313" key="3">
    <source>
        <dbReference type="Proteomes" id="UP000298138"/>
    </source>
</evidence>
<dbReference type="InParanoid" id="A0A4S2MTH6"/>
<dbReference type="AlphaFoldDB" id="A0A4S2MTH6"/>
<keyword evidence="3" id="KW-1185">Reference proteome</keyword>
<name>A0A4S2MTH6_9PEZI</name>